<feature type="compositionally biased region" description="Low complexity" evidence="1">
    <location>
        <begin position="126"/>
        <end position="143"/>
    </location>
</feature>
<organism evidence="2 3">
    <name type="scientific">Dillenia turbinata</name>
    <dbReference type="NCBI Taxonomy" id="194707"/>
    <lineage>
        <taxon>Eukaryota</taxon>
        <taxon>Viridiplantae</taxon>
        <taxon>Streptophyta</taxon>
        <taxon>Embryophyta</taxon>
        <taxon>Tracheophyta</taxon>
        <taxon>Spermatophyta</taxon>
        <taxon>Magnoliopsida</taxon>
        <taxon>eudicotyledons</taxon>
        <taxon>Gunneridae</taxon>
        <taxon>Pentapetalae</taxon>
        <taxon>Dilleniales</taxon>
        <taxon>Dilleniaceae</taxon>
        <taxon>Dillenia</taxon>
    </lineage>
</organism>
<evidence type="ECO:0000256" key="1">
    <source>
        <dbReference type="SAM" id="MobiDB-lite"/>
    </source>
</evidence>
<feature type="compositionally biased region" description="Polar residues" evidence="1">
    <location>
        <begin position="155"/>
        <end position="185"/>
    </location>
</feature>
<dbReference type="Proteomes" id="UP001370490">
    <property type="component" value="Unassembled WGS sequence"/>
</dbReference>
<keyword evidence="3" id="KW-1185">Reference proteome</keyword>
<evidence type="ECO:0000313" key="3">
    <source>
        <dbReference type="Proteomes" id="UP001370490"/>
    </source>
</evidence>
<dbReference type="EMBL" id="JBAMMX010000028">
    <property type="protein sequence ID" value="KAK6911881.1"/>
    <property type="molecule type" value="Genomic_DNA"/>
</dbReference>
<dbReference type="AlphaFoldDB" id="A0AAN8YT13"/>
<name>A0AAN8YT13_9MAGN</name>
<evidence type="ECO:0000313" key="2">
    <source>
        <dbReference type="EMBL" id="KAK6911881.1"/>
    </source>
</evidence>
<accession>A0AAN8YT13</accession>
<sequence>MISSHAFKLTMISSHAAVQPNKEWKPKASQKPNANPGLIGTPPKSVSPPTESSKDLEKEASLLEDKLGQVNINEDQNVIIAEHLRVPETERCRLTFGSFGAEFDSSRETVSGFQAVNNLEQSNREPSPSISAPESSSDNASASKPVELPDDQVRNSETNSAASGAASEQQLLSKESTSPQNLNNYSDISLVRDSNSSFTPFETQQHHDPSELPSFPTYDGRNPISTGGKMGCYILILANIVFLLFCYLQSLSSHTANSIPASTIALVQQQQPPVAQMYPQVHVSHFTNLMPYRQFLSPLYMPPMAMPGYSSNPVYPHPSSGNSYLLMPGGSSHLGASGLKYGLQQFKPVAGGSPTGFGNFASPTGYAMNTPGGVGGATGLEDSSRLKYKDGNLYNPQAETSEVWIQNARELPGLQAAPYYNMPGQTPHPAYMPSHTGHASFNPAAAAAQSSHMQFPGGLYHPPPAGAMGNPHHLGPTVGGNVGVGVAAAAPGTQVGAYQQPLGHLNWTTNF</sequence>
<dbReference type="PANTHER" id="PTHR47070:SF2">
    <property type="entry name" value="OS06G0206100 PROTEIN"/>
    <property type="match status" value="1"/>
</dbReference>
<comment type="caution">
    <text evidence="2">The sequence shown here is derived from an EMBL/GenBank/DDBJ whole genome shotgun (WGS) entry which is preliminary data.</text>
</comment>
<feature type="region of interest" description="Disordered" evidence="1">
    <location>
        <begin position="118"/>
        <end position="185"/>
    </location>
</feature>
<gene>
    <name evidence="2" type="ORF">RJ641_023974</name>
</gene>
<protein>
    <submittedName>
        <fullName evidence="2">Uncharacterized protein</fullName>
    </submittedName>
</protein>
<proteinExistence type="predicted"/>
<reference evidence="2 3" key="1">
    <citation type="submission" date="2023-12" db="EMBL/GenBank/DDBJ databases">
        <title>A high-quality genome assembly for Dillenia turbinata (Dilleniales).</title>
        <authorList>
            <person name="Chanderbali A."/>
        </authorList>
    </citation>
    <scope>NUCLEOTIDE SEQUENCE [LARGE SCALE GENOMIC DNA]</scope>
    <source>
        <strain evidence="2">LSX21</strain>
        <tissue evidence="2">Leaf</tissue>
    </source>
</reference>
<dbReference type="PANTHER" id="PTHR47070">
    <property type="entry name" value="HYDROXYPROLINE-RICH GLYCOPROTEIN-LIKE"/>
    <property type="match status" value="1"/>
</dbReference>
<feature type="region of interest" description="Disordered" evidence="1">
    <location>
        <begin position="18"/>
        <end position="57"/>
    </location>
</feature>
<feature type="region of interest" description="Disordered" evidence="1">
    <location>
        <begin position="198"/>
        <end position="219"/>
    </location>
</feature>